<dbReference type="AlphaFoldDB" id="A0AAU9EUX1"/>
<organism evidence="1 2">
    <name type="scientific">Desulfoferula mesophila</name>
    <dbReference type="NCBI Taxonomy" id="3058419"/>
    <lineage>
        <taxon>Bacteria</taxon>
        <taxon>Pseudomonadati</taxon>
        <taxon>Thermodesulfobacteriota</taxon>
        <taxon>Desulfarculia</taxon>
        <taxon>Desulfarculales</taxon>
        <taxon>Desulfarculaceae</taxon>
        <taxon>Desulfoferula</taxon>
    </lineage>
</organism>
<name>A0AAU9EUX1_9BACT</name>
<dbReference type="EMBL" id="AP028679">
    <property type="protein sequence ID" value="BEQ15400.1"/>
    <property type="molecule type" value="Genomic_DNA"/>
</dbReference>
<dbReference type="RefSeq" id="WP_338599748.1">
    <property type="nucleotide sequence ID" value="NZ_AP028679.1"/>
</dbReference>
<proteinExistence type="predicted"/>
<keyword evidence="2" id="KW-1185">Reference proteome</keyword>
<evidence type="ECO:0000313" key="2">
    <source>
        <dbReference type="Proteomes" id="UP001366166"/>
    </source>
</evidence>
<evidence type="ECO:0000313" key="1">
    <source>
        <dbReference type="EMBL" id="BEQ15400.1"/>
    </source>
</evidence>
<gene>
    <name evidence="1" type="ORF">FAK_24660</name>
</gene>
<dbReference type="KEGG" id="dmp:FAK_24660"/>
<reference evidence="2" key="1">
    <citation type="journal article" date="2023" name="Arch. Microbiol.">
        <title>Desulfoferula mesophilus gen. nov. sp. nov., a mesophilic sulfate-reducing bacterium isolated from a brackish lake sediment.</title>
        <authorList>
            <person name="Watanabe T."/>
            <person name="Yabe T."/>
            <person name="Tsuji J.M."/>
            <person name="Fukui M."/>
        </authorList>
    </citation>
    <scope>NUCLEOTIDE SEQUENCE [LARGE SCALE GENOMIC DNA]</scope>
    <source>
        <strain evidence="2">12FAK</strain>
    </source>
</reference>
<accession>A0AAU9EUX1</accession>
<dbReference type="Proteomes" id="UP001366166">
    <property type="component" value="Chromosome"/>
</dbReference>
<sequence>MAVQGIGEPGKELFDLVLREFARRDLLDQVVRVRVYGRFYSARCDAECFSLYRINERPHVPPGLPGWTVCRLARSECFSLDLSEEAVPEPSSGQALAEARAWVERLLAALDKPGVFSRT</sequence>
<protein>
    <submittedName>
        <fullName evidence="1">Uncharacterized protein</fullName>
    </submittedName>
</protein>